<feature type="transmembrane region" description="Helical" evidence="5">
    <location>
        <begin position="127"/>
        <end position="145"/>
    </location>
</feature>
<dbReference type="SUPFAM" id="SSF103481">
    <property type="entry name" value="Multidrug resistance efflux transporter EmrE"/>
    <property type="match status" value="2"/>
</dbReference>
<reference evidence="7" key="1">
    <citation type="submission" date="2021-12" db="EMBL/GenBank/DDBJ databases">
        <authorList>
            <person name="Rodrigo-Torres L."/>
            <person name="Arahal R. D."/>
            <person name="Lucena T."/>
        </authorList>
    </citation>
    <scope>NUCLEOTIDE SEQUENCE</scope>
    <source>
        <strain evidence="7">CECT 8267</strain>
    </source>
</reference>
<keyword evidence="3 5" id="KW-1133">Transmembrane helix</keyword>
<evidence type="ECO:0000256" key="4">
    <source>
        <dbReference type="ARBA" id="ARBA00023136"/>
    </source>
</evidence>
<dbReference type="PANTHER" id="PTHR22911:SF6">
    <property type="entry name" value="SOLUTE CARRIER FAMILY 35 MEMBER G1"/>
    <property type="match status" value="1"/>
</dbReference>
<keyword evidence="4 5" id="KW-0472">Membrane</keyword>
<sequence length="297" mass="32336">MTSIEHSNISKAVIVCLGTVLLGSLGAAASKYIAPTTGAAAIATVQYVCCLVLTLPSILRHGKASLRTQRPALHLFRGLSGALCFYTYFVALEHIPLVDATLLRNSAPLVVPILMLLLMGQPINNGRWLPLIIGFIGIAIVLRPSEGELNIYHFLGFLSAVGLAVSMVTTQMLSSTEPSHRILFYYFTISLVTILPLSLGQWQNIPLSAWPWLIFIGLSMYFAFRLYTYAYSIADATIISPINYFAVVFSGIIGWLVWDHQPDIWTYVGTALICAGGISIVIMGKKKPADLSDAEAN</sequence>
<organism evidence="7 8">
    <name type="scientific">Sinobacterium norvegicum</name>
    <dbReference type="NCBI Taxonomy" id="1641715"/>
    <lineage>
        <taxon>Bacteria</taxon>
        <taxon>Pseudomonadati</taxon>
        <taxon>Pseudomonadota</taxon>
        <taxon>Gammaproteobacteria</taxon>
        <taxon>Cellvibrionales</taxon>
        <taxon>Spongiibacteraceae</taxon>
        <taxon>Sinobacterium</taxon>
    </lineage>
</organism>
<evidence type="ECO:0000256" key="3">
    <source>
        <dbReference type="ARBA" id="ARBA00022989"/>
    </source>
</evidence>
<protein>
    <recommendedName>
        <fullName evidence="6">EamA domain-containing protein</fullName>
    </recommendedName>
</protein>
<feature type="transmembrane region" description="Helical" evidence="5">
    <location>
        <begin position="242"/>
        <end position="258"/>
    </location>
</feature>
<evidence type="ECO:0000259" key="6">
    <source>
        <dbReference type="Pfam" id="PF00892"/>
    </source>
</evidence>
<feature type="transmembrane region" description="Helical" evidence="5">
    <location>
        <begin position="151"/>
        <end position="170"/>
    </location>
</feature>
<feature type="transmembrane region" description="Helical" evidence="5">
    <location>
        <begin position="264"/>
        <end position="283"/>
    </location>
</feature>
<dbReference type="PANTHER" id="PTHR22911">
    <property type="entry name" value="ACYL-MALONYL CONDENSING ENZYME-RELATED"/>
    <property type="match status" value="1"/>
</dbReference>
<feature type="domain" description="EamA" evidence="6">
    <location>
        <begin position="152"/>
        <end position="280"/>
    </location>
</feature>
<keyword evidence="8" id="KW-1185">Reference proteome</keyword>
<dbReference type="Pfam" id="PF00892">
    <property type="entry name" value="EamA"/>
    <property type="match status" value="2"/>
</dbReference>
<feature type="transmembrane region" description="Helical" evidence="5">
    <location>
        <begin position="71"/>
        <end position="90"/>
    </location>
</feature>
<name>A0ABN8EHQ1_9GAMM</name>
<evidence type="ECO:0000313" key="8">
    <source>
        <dbReference type="Proteomes" id="UP000838100"/>
    </source>
</evidence>
<accession>A0ABN8EHQ1</accession>
<evidence type="ECO:0000256" key="1">
    <source>
        <dbReference type="ARBA" id="ARBA00004141"/>
    </source>
</evidence>
<evidence type="ECO:0000313" key="7">
    <source>
        <dbReference type="EMBL" id="CAH0990639.1"/>
    </source>
</evidence>
<evidence type="ECO:0000256" key="5">
    <source>
        <dbReference type="SAM" id="Phobius"/>
    </source>
</evidence>
<feature type="transmembrane region" description="Helical" evidence="5">
    <location>
        <begin position="209"/>
        <end position="230"/>
    </location>
</feature>
<dbReference type="InterPro" id="IPR000620">
    <property type="entry name" value="EamA_dom"/>
</dbReference>
<feature type="domain" description="EamA" evidence="6">
    <location>
        <begin position="12"/>
        <end position="142"/>
    </location>
</feature>
<dbReference type="Proteomes" id="UP000838100">
    <property type="component" value="Unassembled WGS sequence"/>
</dbReference>
<dbReference type="EMBL" id="CAKLPX010000001">
    <property type="protein sequence ID" value="CAH0990639.1"/>
    <property type="molecule type" value="Genomic_DNA"/>
</dbReference>
<dbReference type="InterPro" id="IPR037185">
    <property type="entry name" value="EmrE-like"/>
</dbReference>
<proteinExistence type="predicted"/>
<keyword evidence="2 5" id="KW-0812">Transmembrane</keyword>
<comment type="subcellular location">
    <subcellularLocation>
        <location evidence="1">Membrane</location>
        <topology evidence="1">Multi-pass membrane protein</topology>
    </subcellularLocation>
</comment>
<dbReference type="Gene3D" id="1.10.3730.20">
    <property type="match status" value="1"/>
</dbReference>
<comment type="caution">
    <text evidence="7">The sequence shown here is derived from an EMBL/GenBank/DDBJ whole genome shotgun (WGS) entry which is preliminary data.</text>
</comment>
<evidence type="ECO:0000256" key="2">
    <source>
        <dbReference type="ARBA" id="ARBA00022692"/>
    </source>
</evidence>
<gene>
    <name evidence="7" type="ORF">SIN8267_00733</name>
</gene>
<feature type="transmembrane region" description="Helical" evidence="5">
    <location>
        <begin position="39"/>
        <end position="59"/>
    </location>
</feature>
<feature type="transmembrane region" description="Helical" evidence="5">
    <location>
        <begin position="182"/>
        <end position="203"/>
    </location>
</feature>
<feature type="transmembrane region" description="Helical" evidence="5">
    <location>
        <begin position="12"/>
        <end position="33"/>
    </location>
</feature>
<dbReference type="RefSeq" id="WP_237443318.1">
    <property type="nucleotide sequence ID" value="NZ_CAKLPX010000001.1"/>
</dbReference>